<accession>A0AAP0WNX9</accession>
<proteinExistence type="predicted"/>
<evidence type="ECO:0000313" key="4">
    <source>
        <dbReference type="Proteomes" id="UP001415857"/>
    </source>
</evidence>
<keyword evidence="1" id="KW-1133">Transmembrane helix</keyword>
<dbReference type="GO" id="GO:0006075">
    <property type="term" value="P:(1-&gt;3)-beta-D-glucan biosynthetic process"/>
    <property type="evidence" value="ECO:0007669"/>
    <property type="project" value="InterPro"/>
</dbReference>
<feature type="transmembrane region" description="Helical" evidence="1">
    <location>
        <begin position="122"/>
        <end position="142"/>
    </location>
</feature>
<feature type="transmembrane region" description="Helical" evidence="1">
    <location>
        <begin position="97"/>
        <end position="115"/>
    </location>
</feature>
<dbReference type="EMBL" id="JBBPBK010000012">
    <property type="protein sequence ID" value="KAK9274271.1"/>
    <property type="molecule type" value="Genomic_DNA"/>
</dbReference>
<dbReference type="Pfam" id="PF02364">
    <property type="entry name" value="Glucan_synthase"/>
    <property type="match status" value="1"/>
</dbReference>
<dbReference type="GO" id="GO:0005886">
    <property type="term" value="C:plasma membrane"/>
    <property type="evidence" value="ECO:0007669"/>
    <property type="project" value="TreeGrafter"/>
</dbReference>
<feature type="transmembrane region" description="Helical" evidence="1">
    <location>
        <begin position="42"/>
        <end position="62"/>
    </location>
</feature>
<keyword evidence="1" id="KW-0472">Membrane</keyword>
<keyword evidence="4" id="KW-1185">Reference proteome</keyword>
<dbReference type="Proteomes" id="UP001415857">
    <property type="component" value="Unassembled WGS sequence"/>
</dbReference>
<protein>
    <recommendedName>
        <fullName evidence="2">Glycosyl transferase 48 domain-containing protein</fullName>
    </recommendedName>
</protein>
<dbReference type="GO" id="GO:0000148">
    <property type="term" value="C:1,3-beta-D-glucan synthase complex"/>
    <property type="evidence" value="ECO:0007669"/>
    <property type="project" value="InterPro"/>
</dbReference>
<comment type="caution">
    <text evidence="3">The sequence shown here is derived from an EMBL/GenBank/DDBJ whole genome shotgun (WGS) entry which is preliminary data.</text>
</comment>
<dbReference type="InterPro" id="IPR003440">
    <property type="entry name" value="Glyco_trans_48_dom"/>
</dbReference>
<reference evidence="3 4" key="1">
    <citation type="journal article" date="2024" name="Plant J.">
        <title>Genome sequences and population genomics reveal climatic adaptation and genomic divergence between two closely related sweetgum species.</title>
        <authorList>
            <person name="Xu W.Q."/>
            <person name="Ren C.Q."/>
            <person name="Zhang X.Y."/>
            <person name="Comes H.P."/>
            <person name="Liu X.H."/>
            <person name="Li Y.G."/>
            <person name="Kettle C.J."/>
            <person name="Jalonen R."/>
            <person name="Gaisberger H."/>
            <person name="Ma Y.Z."/>
            <person name="Qiu Y.X."/>
        </authorList>
    </citation>
    <scope>NUCLEOTIDE SEQUENCE [LARGE SCALE GENOMIC DNA]</scope>
    <source>
        <strain evidence="3">Hangzhou</strain>
    </source>
</reference>
<dbReference type="GO" id="GO:0003843">
    <property type="term" value="F:1,3-beta-D-glucan synthase activity"/>
    <property type="evidence" value="ECO:0007669"/>
    <property type="project" value="InterPro"/>
</dbReference>
<evidence type="ECO:0000256" key="1">
    <source>
        <dbReference type="SAM" id="Phobius"/>
    </source>
</evidence>
<dbReference type="PANTHER" id="PTHR12741">
    <property type="entry name" value="LYST-INTERACTING PROTEIN LIP5 DOPAMINE RESPONSIVE PROTEIN DRG-1"/>
    <property type="match status" value="1"/>
</dbReference>
<keyword evidence="1" id="KW-0812">Transmembrane</keyword>
<dbReference type="AlphaFoldDB" id="A0AAP0WNX9"/>
<sequence>MNVRCYGFNETFLTQFILIQKINLLLLRALYRSITCGKEINFDFSVTVMSGLLTVLTVYLFLYGKAYLALSGVGERIEDTAHIEKNTALSAALNTQFLLQIGIFTAVPMVLGFILEQGFLRAVVSFVTMQLQLCAVFFTFSLGTKTHYFGRTILHWWC</sequence>
<evidence type="ECO:0000259" key="2">
    <source>
        <dbReference type="Pfam" id="PF02364"/>
    </source>
</evidence>
<gene>
    <name evidence="3" type="ORF">L1049_019085</name>
</gene>
<feature type="domain" description="Glycosyl transferase 48" evidence="2">
    <location>
        <begin position="50"/>
        <end position="155"/>
    </location>
</feature>
<dbReference type="PANTHER" id="PTHR12741:SF47">
    <property type="entry name" value="CALLOSE SYNTHASE 9"/>
    <property type="match status" value="1"/>
</dbReference>
<organism evidence="3 4">
    <name type="scientific">Liquidambar formosana</name>
    <name type="common">Formosan gum</name>
    <dbReference type="NCBI Taxonomy" id="63359"/>
    <lineage>
        <taxon>Eukaryota</taxon>
        <taxon>Viridiplantae</taxon>
        <taxon>Streptophyta</taxon>
        <taxon>Embryophyta</taxon>
        <taxon>Tracheophyta</taxon>
        <taxon>Spermatophyta</taxon>
        <taxon>Magnoliopsida</taxon>
        <taxon>eudicotyledons</taxon>
        <taxon>Gunneridae</taxon>
        <taxon>Pentapetalae</taxon>
        <taxon>Saxifragales</taxon>
        <taxon>Altingiaceae</taxon>
        <taxon>Liquidambar</taxon>
    </lineage>
</organism>
<evidence type="ECO:0000313" key="3">
    <source>
        <dbReference type="EMBL" id="KAK9274271.1"/>
    </source>
</evidence>
<name>A0AAP0WNX9_LIQFO</name>